<feature type="compositionally biased region" description="Low complexity" evidence="1">
    <location>
        <begin position="56"/>
        <end position="70"/>
    </location>
</feature>
<gene>
    <name evidence="2" type="ORF">BG006_003698</name>
</gene>
<name>A0A9P5SB16_9FUNG</name>
<organism evidence="2 3">
    <name type="scientific">Podila minutissima</name>
    <dbReference type="NCBI Taxonomy" id="64525"/>
    <lineage>
        <taxon>Eukaryota</taxon>
        <taxon>Fungi</taxon>
        <taxon>Fungi incertae sedis</taxon>
        <taxon>Mucoromycota</taxon>
        <taxon>Mortierellomycotina</taxon>
        <taxon>Mortierellomycetes</taxon>
        <taxon>Mortierellales</taxon>
        <taxon>Mortierellaceae</taxon>
        <taxon>Podila</taxon>
    </lineage>
</organism>
<protein>
    <submittedName>
        <fullName evidence="2">Uncharacterized protein</fullName>
    </submittedName>
</protein>
<keyword evidence="3" id="KW-1185">Reference proteome</keyword>
<accession>A0A9P5SB16</accession>
<dbReference type="Proteomes" id="UP000696485">
    <property type="component" value="Unassembled WGS sequence"/>
</dbReference>
<sequence length="70" mass="7753">MANIYKATGAHFEDDTLNMFDPQSFYDHTKSMCTLLSYFKNKMGTDNCQDKGGNGSNNNSHGNGSHNSNK</sequence>
<evidence type="ECO:0000256" key="1">
    <source>
        <dbReference type="SAM" id="MobiDB-lite"/>
    </source>
</evidence>
<comment type="caution">
    <text evidence="2">The sequence shown here is derived from an EMBL/GenBank/DDBJ whole genome shotgun (WGS) entry which is preliminary data.</text>
</comment>
<feature type="region of interest" description="Disordered" evidence="1">
    <location>
        <begin position="47"/>
        <end position="70"/>
    </location>
</feature>
<dbReference type="AlphaFoldDB" id="A0A9P5SB16"/>
<evidence type="ECO:0000313" key="3">
    <source>
        <dbReference type="Proteomes" id="UP000696485"/>
    </source>
</evidence>
<feature type="non-terminal residue" evidence="2">
    <location>
        <position position="70"/>
    </location>
</feature>
<proteinExistence type="predicted"/>
<dbReference type="EMBL" id="JAAAUY010002052">
    <property type="protein sequence ID" value="KAF9315760.1"/>
    <property type="molecule type" value="Genomic_DNA"/>
</dbReference>
<evidence type="ECO:0000313" key="2">
    <source>
        <dbReference type="EMBL" id="KAF9315760.1"/>
    </source>
</evidence>
<reference evidence="2" key="1">
    <citation type="journal article" date="2020" name="Fungal Divers.">
        <title>Resolving the Mortierellaceae phylogeny through synthesis of multi-gene phylogenetics and phylogenomics.</title>
        <authorList>
            <person name="Vandepol N."/>
            <person name="Liber J."/>
            <person name="Desiro A."/>
            <person name="Na H."/>
            <person name="Kennedy M."/>
            <person name="Barry K."/>
            <person name="Grigoriev I.V."/>
            <person name="Miller A.N."/>
            <person name="O'Donnell K."/>
            <person name="Stajich J.E."/>
            <person name="Bonito G."/>
        </authorList>
    </citation>
    <scope>NUCLEOTIDE SEQUENCE</scope>
    <source>
        <strain evidence="2">NVP1</strain>
    </source>
</reference>